<evidence type="ECO:0000313" key="10">
    <source>
        <dbReference type="EMBL" id="AQQ67625.1"/>
    </source>
</evidence>
<comment type="similarity">
    <text evidence="2">Belongs to the GSP F family.</text>
</comment>
<evidence type="ECO:0000259" key="9">
    <source>
        <dbReference type="Pfam" id="PF00482"/>
    </source>
</evidence>
<dbReference type="RefSeq" id="WP_077403311.1">
    <property type="nucleotide sequence ID" value="NZ_CP019650.1"/>
</dbReference>
<dbReference type="OrthoDB" id="9805682at2"/>
<dbReference type="AlphaFoldDB" id="A0A1Q2M4G4"/>
<evidence type="ECO:0000313" key="11">
    <source>
        <dbReference type="Proteomes" id="UP000188219"/>
    </source>
</evidence>
<feature type="transmembrane region" description="Helical" evidence="8">
    <location>
        <begin position="171"/>
        <end position="194"/>
    </location>
</feature>
<feature type="domain" description="Type II secretion system protein GspF" evidence="9">
    <location>
        <begin position="73"/>
        <end position="195"/>
    </location>
</feature>
<dbReference type="eggNOG" id="COG1459">
    <property type="taxonomic scope" value="Bacteria"/>
</dbReference>
<keyword evidence="3" id="KW-1003">Cell membrane</keyword>
<dbReference type="KEGG" id="maga:Mag101_08230"/>
<evidence type="ECO:0000256" key="5">
    <source>
        <dbReference type="ARBA" id="ARBA00022692"/>
    </source>
</evidence>
<dbReference type="FunFam" id="1.20.81.30:FF:000001">
    <property type="entry name" value="Type II secretion system protein F"/>
    <property type="match status" value="2"/>
</dbReference>
<dbReference type="InterPro" id="IPR018076">
    <property type="entry name" value="T2SS_GspF_dom"/>
</dbReference>
<keyword evidence="5 8" id="KW-0812">Transmembrane</keyword>
<comment type="subcellular location">
    <subcellularLocation>
        <location evidence="1">Cell inner membrane</location>
        <topology evidence="1">Multi-pass membrane protein</topology>
    </subcellularLocation>
</comment>
<dbReference type="GO" id="GO:0015627">
    <property type="term" value="C:type II protein secretion system complex"/>
    <property type="evidence" value="ECO:0007669"/>
    <property type="project" value="InterPro"/>
</dbReference>
<feature type="transmembrane region" description="Helical" evidence="8">
    <location>
        <begin position="378"/>
        <end position="399"/>
    </location>
</feature>
<reference evidence="10" key="1">
    <citation type="submission" date="2017-02" db="EMBL/GenBank/DDBJ databases">
        <title>Genome of Microbulbifer agarilyticus GP101.</title>
        <authorList>
            <person name="Jung J."/>
            <person name="Bae S.S."/>
            <person name="Baek K."/>
        </authorList>
    </citation>
    <scope>NUCLEOTIDE SEQUENCE [LARGE SCALE GENOMIC DNA]</scope>
    <source>
        <strain evidence="10">GP101</strain>
    </source>
</reference>
<dbReference type="InterPro" id="IPR003004">
    <property type="entry name" value="GspF/PilC"/>
</dbReference>
<name>A0A1Q2M4G4_9GAMM</name>
<evidence type="ECO:0000256" key="8">
    <source>
        <dbReference type="SAM" id="Phobius"/>
    </source>
</evidence>
<sequence>MGAFEYTALNSGGRKNRGTLEADSAKAARQQLRAKGLIPLEVAAASGEAAGQAAGSLFGGSPGLGIKPLALLTRQIATLLRAGIPLEETLSAIANQTRNQKVRRIVLAIRAKVLEGHSLAQALGSFPRAFPKLYRATVEAGEHSGHLDGVLERLADYTESQQQFRQKVQLALIYPIVLVVICILVVTGLMVYVVPDVIEVFTGTGQTLPMATRILVSISDFISAWGWMIPPAIILMVVGWLLLLRRPGFRYRYHHRLLEMPVIGWLARGGQSARYVGTLAILTGSSVPLVQAMGIASGVMGNDYLKERLLIAQKFVREGGSLRKALEDVEYFPPMMTYMIASGESSGTLDQMLVRAAENQERDLQGAVTAFVSLFEPIMLLLMAGIVLFIVMAIMMPIMSMNQLVV</sequence>
<evidence type="ECO:0000256" key="6">
    <source>
        <dbReference type="ARBA" id="ARBA00022989"/>
    </source>
</evidence>
<dbReference type="STRING" id="260552.Mag101_08230"/>
<gene>
    <name evidence="10" type="ORF">Mag101_08230</name>
</gene>
<dbReference type="GO" id="GO:0015628">
    <property type="term" value="P:protein secretion by the type II secretion system"/>
    <property type="evidence" value="ECO:0007669"/>
    <property type="project" value="InterPro"/>
</dbReference>
<keyword evidence="11" id="KW-1185">Reference proteome</keyword>
<dbReference type="InterPro" id="IPR011850">
    <property type="entry name" value="T2SS_GspF"/>
</dbReference>
<evidence type="ECO:0000256" key="4">
    <source>
        <dbReference type="ARBA" id="ARBA00022519"/>
    </source>
</evidence>
<evidence type="ECO:0000256" key="7">
    <source>
        <dbReference type="ARBA" id="ARBA00023136"/>
    </source>
</evidence>
<evidence type="ECO:0000256" key="2">
    <source>
        <dbReference type="ARBA" id="ARBA00005745"/>
    </source>
</evidence>
<evidence type="ECO:0000256" key="3">
    <source>
        <dbReference type="ARBA" id="ARBA00022475"/>
    </source>
</evidence>
<organism evidence="10 11">
    <name type="scientific">Microbulbifer agarilyticus</name>
    <dbReference type="NCBI Taxonomy" id="260552"/>
    <lineage>
        <taxon>Bacteria</taxon>
        <taxon>Pseudomonadati</taxon>
        <taxon>Pseudomonadota</taxon>
        <taxon>Gammaproteobacteria</taxon>
        <taxon>Cellvibrionales</taxon>
        <taxon>Microbulbiferaceae</taxon>
        <taxon>Microbulbifer</taxon>
    </lineage>
</organism>
<dbReference type="PANTHER" id="PTHR30012:SF0">
    <property type="entry name" value="TYPE II SECRETION SYSTEM PROTEIN F-RELATED"/>
    <property type="match status" value="1"/>
</dbReference>
<dbReference type="Gene3D" id="1.20.81.30">
    <property type="entry name" value="Type II secretion system (T2SS), domain F"/>
    <property type="match status" value="2"/>
</dbReference>
<accession>A0A1Q2M4G4</accession>
<keyword evidence="4" id="KW-0997">Cell inner membrane</keyword>
<evidence type="ECO:0000256" key="1">
    <source>
        <dbReference type="ARBA" id="ARBA00004429"/>
    </source>
</evidence>
<protein>
    <submittedName>
        <fullName evidence="10">Type II secretion system protein GspF</fullName>
    </submittedName>
</protein>
<dbReference type="Proteomes" id="UP000188219">
    <property type="component" value="Chromosome"/>
</dbReference>
<feature type="transmembrane region" description="Helical" evidence="8">
    <location>
        <begin position="214"/>
        <end position="243"/>
    </location>
</feature>
<feature type="domain" description="Type II secretion system protein GspF" evidence="9">
    <location>
        <begin position="278"/>
        <end position="397"/>
    </location>
</feature>
<dbReference type="NCBIfam" id="TIGR02120">
    <property type="entry name" value="GspF"/>
    <property type="match status" value="1"/>
</dbReference>
<dbReference type="PRINTS" id="PR00812">
    <property type="entry name" value="BCTERIALGSPF"/>
</dbReference>
<dbReference type="InterPro" id="IPR042094">
    <property type="entry name" value="T2SS_GspF_sf"/>
</dbReference>
<dbReference type="GO" id="GO:0005886">
    <property type="term" value="C:plasma membrane"/>
    <property type="evidence" value="ECO:0007669"/>
    <property type="project" value="UniProtKB-SubCell"/>
</dbReference>
<dbReference type="EMBL" id="CP019650">
    <property type="protein sequence ID" value="AQQ67625.1"/>
    <property type="molecule type" value="Genomic_DNA"/>
</dbReference>
<dbReference type="PANTHER" id="PTHR30012">
    <property type="entry name" value="GENERAL SECRETION PATHWAY PROTEIN"/>
    <property type="match status" value="1"/>
</dbReference>
<keyword evidence="7 8" id="KW-0472">Membrane</keyword>
<keyword evidence="6 8" id="KW-1133">Transmembrane helix</keyword>
<dbReference type="Pfam" id="PF00482">
    <property type="entry name" value="T2SSF"/>
    <property type="match status" value="2"/>
</dbReference>
<proteinExistence type="inferred from homology"/>